<dbReference type="PROSITE" id="PS51257">
    <property type="entry name" value="PROKAR_LIPOPROTEIN"/>
    <property type="match status" value="1"/>
</dbReference>
<proteinExistence type="predicted"/>
<feature type="chain" id="PRO_5039388150" description="Lipoprotein" evidence="1">
    <location>
        <begin position="20"/>
        <end position="273"/>
    </location>
</feature>
<feature type="signal peptide" evidence="1">
    <location>
        <begin position="1"/>
        <end position="19"/>
    </location>
</feature>
<name>A0A327ZIY2_9ACTN</name>
<keyword evidence="1" id="KW-0732">Signal</keyword>
<dbReference type="AlphaFoldDB" id="A0A327ZIY2"/>
<dbReference type="OrthoDB" id="3379805at2"/>
<sequence length="273" mass="27462">MMITRGLAGLTVLSALALAGCGGEDADVAESSASTPSAASSAAVSPADALRTSVPDDTVAAYAYAATGACTPLSGVVDAPNKSASFTTSQEIPEVDGGKLTLTFLALGADKPFVRFTIKPASLAKQMGLTSKKWLAIDPAKITNYDESPFAYGGETDPLGASDLIGVAADVTSPSGQKFTGTLDLTKIADANPVLEAAEVTALGDKAKAVPFDATVDAKTGNLSTFVVKVPAAGKVKAGNCTIKYSGYGTTKELTAPADATKAPAVAYEMLNG</sequence>
<evidence type="ECO:0000313" key="2">
    <source>
        <dbReference type="EMBL" id="RAK42370.1"/>
    </source>
</evidence>
<evidence type="ECO:0008006" key="4">
    <source>
        <dbReference type="Google" id="ProtNLM"/>
    </source>
</evidence>
<dbReference type="Proteomes" id="UP000249341">
    <property type="component" value="Unassembled WGS sequence"/>
</dbReference>
<keyword evidence="3" id="KW-1185">Reference proteome</keyword>
<comment type="caution">
    <text evidence="2">The sequence shown here is derived from an EMBL/GenBank/DDBJ whole genome shotgun (WGS) entry which is preliminary data.</text>
</comment>
<gene>
    <name evidence="2" type="ORF">B0I29_102195</name>
</gene>
<accession>A0A327ZIY2</accession>
<evidence type="ECO:0000313" key="3">
    <source>
        <dbReference type="Proteomes" id="UP000249341"/>
    </source>
</evidence>
<dbReference type="EMBL" id="QLMJ01000002">
    <property type="protein sequence ID" value="RAK42370.1"/>
    <property type="molecule type" value="Genomic_DNA"/>
</dbReference>
<protein>
    <recommendedName>
        <fullName evidence="4">Lipoprotein</fullName>
    </recommendedName>
</protein>
<dbReference type="RefSeq" id="WP_111647538.1">
    <property type="nucleotide sequence ID" value="NZ_JACHWI010000003.1"/>
</dbReference>
<reference evidence="2 3" key="1">
    <citation type="submission" date="2018-06" db="EMBL/GenBank/DDBJ databases">
        <title>Genomic Encyclopedia of Type Strains, Phase III (KMG-III): the genomes of soil and plant-associated and newly described type strains.</title>
        <authorList>
            <person name="Whitman W."/>
        </authorList>
    </citation>
    <scope>NUCLEOTIDE SEQUENCE [LARGE SCALE GENOMIC DNA]</scope>
    <source>
        <strain evidence="2 3">CGMCC 4.7090</strain>
    </source>
</reference>
<organism evidence="2 3">
    <name type="scientific">Actinoplanes lutulentus</name>
    <dbReference type="NCBI Taxonomy" id="1287878"/>
    <lineage>
        <taxon>Bacteria</taxon>
        <taxon>Bacillati</taxon>
        <taxon>Actinomycetota</taxon>
        <taxon>Actinomycetes</taxon>
        <taxon>Micromonosporales</taxon>
        <taxon>Micromonosporaceae</taxon>
        <taxon>Actinoplanes</taxon>
    </lineage>
</organism>
<evidence type="ECO:0000256" key="1">
    <source>
        <dbReference type="SAM" id="SignalP"/>
    </source>
</evidence>